<proteinExistence type="predicted"/>
<protein>
    <recommendedName>
        <fullName evidence="1">Fibronectin type-III domain-containing protein</fullName>
    </recommendedName>
</protein>
<organism evidence="2">
    <name type="scientific">marine sediment metagenome</name>
    <dbReference type="NCBI Taxonomy" id="412755"/>
    <lineage>
        <taxon>unclassified sequences</taxon>
        <taxon>metagenomes</taxon>
        <taxon>ecological metagenomes</taxon>
    </lineage>
</organism>
<sequence length="252" mass="26247">NDYIMGASAVMYGDSWVCCYSFYPPGADDYYGTIVVVEIAANGTIGSVDVQYQWGTVGTSTDAIAILHISGDIFAVIHRGEGQDGYVSTINTASVAPTVTTDPATAVAATTATLKGTLEDDGGEACDVRFQYGETIAYGTDTEWQSGKESVVAFEQAITGLDPNKTYHFRAQARNSAGTVNGADRTFTTLVAAPSVTTNPATGRGTIAATVNGTLNQDGGEACECGFEWGLDTGYGTVTPIESKTTGEAFSQ</sequence>
<dbReference type="PROSITE" id="PS50853">
    <property type="entry name" value="FN3"/>
    <property type="match status" value="1"/>
</dbReference>
<dbReference type="SUPFAM" id="SSF49265">
    <property type="entry name" value="Fibronectin type III"/>
    <property type="match status" value="1"/>
</dbReference>
<reference evidence="2" key="1">
    <citation type="journal article" date="2014" name="Front. Microbiol.">
        <title>High frequency of phylogenetically diverse reductive dehalogenase-homologous genes in deep subseafloor sedimentary metagenomes.</title>
        <authorList>
            <person name="Kawai M."/>
            <person name="Futagami T."/>
            <person name="Toyoda A."/>
            <person name="Takaki Y."/>
            <person name="Nishi S."/>
            <person name="Hori S."/>
            <person name="Arai W."/>
            <person name="Tsubouchi T."/>
            <person name="Morono Y."/>
            <person name="Uchiyama I."/>
            <person name="Ito T."/>
            <person name="Fujiyama A."/>
            <person name="Inagaki F."/>
            <person name="Takami H."/>
        </authorList>
    </citation>
    <scope>NUCLEOTIDE SEQUENCE</scope>
    <source>
        <strain evidence="2">Expedition CK06-06</strain>
    </source>
</reference>
<feature type="non-terminal residue" evidence="2">
    <location>
        <position position="252"/>
    </location>
</feature>
<dbReference type="InterPro" id="IPR003961">
    <property type="entry name" value="FN3_dom"/>
</dbReference>
<name>X1LJK7_9ZZZZ</name>
<evidence type="ECO:0000259" key="1">
    <source>
        <dbReference type="PROSITE" id="PS50853"/>
    </source>
</evidence>
<dbReference type="AlphaFoldDB" id="X1LJK7"/>
<evidence type="ECO:0000313" key="2">
    <source>
        <dbReference type="EMBL" id="GAI06001.1"/>
    </source>
</evidence>
<dbReference type="Gene3D" id="2.60.40.10">
    <property type="entry name" value="Immunoglobulins"/>
    <property type="match status" value="1"/>
</dbReference>
<dbReference type="InterPro" id="IPR013783">
    <property type="entry name" value="Ig-like_fold"/>
</dbReference>
<accession>X1LJK7</accession>
<gene>
    <name evidence="2" type="ORF">S06H3_21472</name>
</gene>
<dbReference type="EMBL" id="BARV01011283">
    <property type="protein sequence ID" value="GAI06001.1"/>
    <property type="molecule type" value="Genomic_DNA"/>
</dbReference>
<feature type="domain" description="Fibronectin type-III" evidence="1">
    <location>
        <begin position="96"/>
        <end position="195"/>
    </location>
</feature>
<dbReference type="InterPro" id="IPR036116">
    <property type="entry name" value="FN3_sf"/>
</dbReference>
<comment type="caution">
    <text evidence="2">The sequence shown here is derived from an EMBL/GenBank/DDBJ whole genome shotgun (WGS) entry which is preliminary data.</text>
</comment>
<feature type="non-terminal residue" evidence="2">
    <location>
        <position position="1"/>
    </location>
</feature>